<dbReference type="AlphaFoldDB" id="A0AAV3XMA7"/>
<keyword evidence="2" id="KW-1185">Reference proteome</keyword>
<gene>
    <name evidence="1" type="ORF">MiSe_66180</name>
</gene>
<dbReference type="EMBL" id="BLAY01000135">
    <property type="protein sequence ID" value="GET41804.1"/>
    <property type="molecule type" value="Genomic_DNA"/>
</dbReference>
<dbReference type="Proteomes" id="UP001050975">
    <property type="component" value="Unassembled WGS sequence"/>
</dbReference>
<reference evidence="1" key="1">
    <citation type="submission" date="2019-10" db="EMBL/GenBank/DDBJ databases">
        <title>Draft genome sequece of Microseira wollei NIES-4236.</title>
        <authorList>
            <person name="Yamaguchi H."/>
            <person name="Suzuki S."/>
            <person name="Kawachi M."/>
        </authorList>
    </citation>
    <scope>NUCLEOTIDE SEQUENCE</scope>
    <source>
        <strain evidence="1">NIES-4236</strain>
    </source>
</reference>
<proteinExistence type="predicted"/>
<organism evidence="1 2">
    <name type="scientific">Microseira wollei NIES-4236</name>
    <dbReference type="NCBI Taxonomy" id="2530354"/>
    <lineage>
        <taxon>Bacteria</taxon>
        <taxon>Bacillati</taxon>
        <taxon>Cyanobacteriota</taxon>
        <taxon>Cyanophyceae</taxon>
        <taxon>Oscillatoriophycideae</taxon>
        <taxon>Aerosakkonematales</taxon>
        <taxon>Aerosakkonemataceae</taxon>
        <taxon>Microseira</taxon>
    </lineage>
</organism>
<comment type="caution">
    <text evidence="1">The sequence shown here is derived from an EMBL/GenBank/DDBJ whole genome shotgun (WGS) entry which is preliminary data.</text>
</comment>
<protein>
    <submittedName>
        <fullName evidence="1">Uncharacterized protein</fullName>
    </submittedName>
</protein>
<name>A0AAV3XMA7_9CYAN</name>
<accession>A0AAV3XMA7</accession>
<sequence>MPINLDNATHQHIGIYGVGFSNNLWQFQSIVGAGFTNNQ</sequence>
<evidence type="ECO:0000313" key="2">
    <source>
        <dbReference type="Proteomes" id="UP001050975"/>
    </source>
</evidence>
<evidence type="ECO:0000313" key="1">
    <source>
        <dbReference type="EMBL" id="GET41804.1"/>
    </source>
</evidence>